<feature type="transmembrane region" description="Helical" evidence="5">
    <location>
        <begin position="164"/>
        <end position="187"/>
    </location>
</feature>
<feature type="transmembrane region" description="Helical" evidence="5">
    <location>
        <begin position="12"/>
        <end position="33"/>
    </location>
</feature>
<keyword evidence="2 5" id="KW-0812">Transmembrane</keyword>
<dbReference type="PRINTS" id="PR00259">
    <property type="entry name" value="TMFOUR"/>
</dbReference>
<comment type="subcellular location">
    <subcellularLocation>
        <location evidence="1">Membrane</location>
        <topology evidence="1">Multi-pass membrane protein</topology>
    </subcellularLocation>
</comment>
<proteinExistence type="predicted"/>
<dbReference type="PANTHER" id="PTHR19282:SF203">
    <property type="entry name" value="TETRASPANIN-13"/>
    <property type="match status" value="1"/>
</dbReference>
<dbReference type="GeneTree" id="ENSGT00940000157010"/>
<feature type="transmembrane region" description="Helical" evidence="5">
    <location>
        <begin position="45"/>
        <end position="68"/>
    </location>
</feature>
<evidence type="ECO:0000256" key="5">
    <source>
        <dbReference type="SAM" id="Phobius"/>
    </source>
</evidence>
<evidence type="ECO:0000256" key="4">
    <source>
        <dbReference type="ARBA" id="ARBA00023136"/>
    </source>
</evidence>
<sequence length="203" mass="22909">MACGGFFCSKNALCALNILYMLVSLLMIAVAAWGKWLGLVSSFQVLGAVIGVGFFLFIVAVVGLCGALKQHQVLLFFYMLILFMVFIVQFSVSCACLAINKEQQNQLLELGWNRSESMQKDIERSLNCCDFYQVNYNETCEADCFRNQQCSACAVIIQRYADDALHFVGGMSLFFSFTEILGVWLTYRYRNQKAPRIHSGPYN</sequence>
<dbReference type="RefSeq" id="XP_007260940.2">
    <property type="nucleotide sequence ID" value="XM_007260878.3"/>
</dbReference>
<keyword evidence="7" id="KW-1185">Reference proteome</keyword>
<evidence type="ECO:0000313" key="7">
    <source>
        <dbReference type="Proteomes" id="UP000018467"/>
    </source>
</evidence>
<dbReference type="STRING" id="7994.ENSAMXP00000038318"/>
<dbReference type="Bgee" id="ENSAMXG00000036610">
    <property type="expression patterns" value="Expressed in intestine and 9 other cell types or tissues"/>
</dbReference>
<dbReference type="GO" id="GO:0016020">
    <property type="term" value="C:membrane"/>
    <property type="evidence" value="ECO:0007669"/>
    <property type="project" value="UniProtKB-SubCell"/>
</dbReference>
<dbReference type="GeneID" id="103043284"/>
<evidence type="ECO:0000313" key="6">
    <source>
        <dbReference type="Ensembl" id="ENSAMXP00000038318.1"/>
    </source>
</evidence>
<accession>A0A3B1J7W7</accession>
<keyword evidence="4 5" id="KW-0472">Membrane</keyword>
<dbReference type="Pfam" id="PF00335">
    <property type="entry name" value="Tetraspanin"/>
    <property type="match status" value="1"/>
</dbReference>
<feature type="transmembrane region" description="Helical" evidence="5">
    <location>
        <begin position="75"/>
        <end position="100"/>
    </location>
</feature>
<dbReference type="Proteomes" id="UP000018467">
    <property type="component" value="Unassembled WGS sequence"/>
</dbReference>
<dbReference type="InParanoid" id="A0A3B1J7W7"/>
<reference evidence="7" key="1">
    <citation type="submission" date="2013-03" db="EMBL/GenBank/DDBJ databases">
        <authorList>
            <person name="Jeffery W."/>
            <person name="Warren W."/>
            <person name="Wilson R.K."/>
        </authorList>
    </citation>
    <scope>NUCLEOTIDE SEQUENCE</scope>
    <source>
        <strain evidence="7">female</strain>
    </source>
</reference>
<dbReference type="InterPro" id="IPR018499">
    <property type="entry name" value="Tetraspanin/Peripherin"/>
</dbReference>
<reference evidence="6" key="3">
    <citation type="submission" date="2025-08" db="UniProtKB">
        <authorList>
            <consortium name="Ensembl"/>
        </authorList>
    </citation>
    <scope>IDENTIFICATION</scope>
</reference>
<dbReference type="KEGG" id="amex:103043284"/>
<protein>
    <submittedName>
        <fullName evidence="6">Tetraspanin 13a</fullName>
    </submittedName>
</protein>
<organism evidence="6 7">
    <name type="scientific">Astyanax mexicanus</name>
    <name type="common">Blind cave fish</name>
    <name type="synonym">Astyanax fasciatus mexicanus</name>
    <dbReference type="NCBI Taxonomy" id="7994"/>
    <lineage>
        <taxon>Eukaryota</taxon>
        <taxon>Metazoa</taxon>
        <taxon>Chordata</taxon>
        <taxon>Craniata</taxon>
        <taxon>Vertebrata</taxon>
        <taxon>Euteleostomi</taxon>
        <taxon>Actinopterygii</taxon>
        <taxon>Neopterygii</taxon>
        <taxon>Teleostei</taxon>
        <taxon>Ostariophysi</taxon>
        <taxon>Characiformes</taxon>
        <taxon>Characoidei</taxon>
        <taxon>Acestrorhamphidae</taxon>
        <taxon>Acestrorhamphinae</taxon>
        <taxon>Astyanax</taxon>
    </lineage>
</organism>
<keyword evidence="3 5" id="KW-1133">Transmembrane helix</keyword>
<dbReference type="Ensembl" id="ENSAMXT00000034103.1">
    <property type="protein sequence ID" value="ENSAMXP00000038318.1"/>
    <property type="gene ID" value="ENSAMXG00000036610.1"/>
</dbReference>
<dbReference type="PANTHER" id="PTHR19282">
    <property type="entry name" value="TETRASPANIN"/>
    <property type="match status" value="1"/>
</dbReference>
<dbReference type="AlphaFoldDB" id="A0A3B1J7W7"/>
<evidence type="ECO:0000256" key="3">
    <source>
        <dbReference type="ARBA" id="ARBA00022989"/>
    </source>
</evidence>
<reference evidence="7" key="2">
    <citation type="journal article" date="2014" name="Nat. Commun.">
        <title>The cavefish genome reveals candidate genes for eye loss.</title>
        <authorList>
            <person name="McGaugh S.E."/>
            <person name="Gross J.B."/>
            <person name="Aken B."/>
            <person name="Blin M."/>
            <person name="Borowsky R."/>
            <person name="Chalopin D."/>
            <person name="Hinaux H."/>
            <person name="Jeffery W.R."/>
            <person name="Keene A."/>
            <person name="Ma L."/>
            <person name="Minx P."/>
            <person name="Murphy D."/>
            <person name="O'Quin K.E."/>
            <person name="Retaux S."/>
            <person name="Rohner N."/>
            <person name="Searle S.M."/>
            <person name="Stahl B.A."/>
            <person name="Tabin C."/>
            <person name="Volff J.N."/>
            <person name="Yoshizawa M."/>
            <person name="Warren W.C."/>
        </authorList>
    </citation>
    <scope>NUCLEOTIDE SEQUENCE [LARGE SCALE GENOMIC DNA]</scope>
    <source>
        <strain evidence="7">female</strain>
    </source>
</reference>
<evidence type="ECO:0000256" key="1">
    <source>
        <dbReference type="ARBA" id="ARBA00004141"/>
    </source>
</evidence>
<dbReference type="FunCoup" id="A0A3B1J7W7">
    <property type="interactions" value="173"/>
</dbReference>
<name>A0A3B1J7W7_ASTMX</name>
<evidence type="ECO:0000256" key="2">
    <source>
        <dbReference type="ARBA" id="ARBA00022692"/>
    </source>
</evidence>
<reference evidence="6" key="4">
    <citation type="submission" date="2025-09" db="UniProtKB">
        <authorList>
            <consortium name="Ensembl"/>
        </authorList>
    </citation>
    <scope>IDENTIFICATION</scope>
</reference>
<dbReference type="CTD" id="798836"/>